<dbReference type="InterPro" id="IPR036397">
    <property type="entry name" value="RNaseH_sf"/>
</dbReference>
<proteinExistence type="inferred from homology"/>
<evidence type="ECO:0000256" key="10">
    <source>
        <dbReference type="ARBA" id="ARBA00022801"/>
    </source>
</evidence>
<dbReference type="Gene3D" id="3.30.420.10">
    <property type="entry name" value="Ribonuclease H-like superfamily/Ribonuclease H"/>
    <property type="match status" value="1"/>
</dbReference>
<dbReference type="PROSITE" id="PS00028">
    <property type="entry name" value="ZINC_FINGER_C2H2_1"/>
    <property type="match status" value="1"/>
</dbReference>
<keyword evidence="10" id="KW-0378">Hydrolase</keyword>
<gene>
    <name evidence="19" type="primary">Necator_chrIV.g13784</name>
    <name evidence="19" type="ORF">RB195_000492</name>
</gene>
<evidence type="ECO:0000256" key="6">
    <source>
        <dbReference type="ARBA" id="ARBA00022490"/>
    </source>
</evidence>
<evidence type="ECO:0000313" key="20">
    <source>
        <dbReference type="Proteomes" id="UP001303046"/>
    </source>
</evidence>
<keyword evidence="20" id="KW-1185">Reference proteome</keyword>
<organism evidence="19 20">
    <name type="scientific">Necator americanus</name>
    <name type="common">Human hookworm</name>
    <dbReference type="NCBI Taxonomy" id="51031"/>
    <lineage>
        <taxon>Eukaryota</taxon>
        <taxon>Metazoa</taxon>
        <taxon>Ecdysozoa</taxon>
        <taxon>Nematoda</taxon>
        <taxon>Chromadorea</taxon>
        <taxon>Rhabditida</taxon>
        <taxon>Rhabditina</taxon>
        <taxon>Rhabditomorpha</taxon>
        <taxon>Strongyloidea</taxon>
        <taxon>Ancylostomatidae</taxon>
        <taxon>Bunostominae</taxon>
        <taxon>Necator</taxon>
    </lineage>
</organism>
<evidence type="ECO:0000256" key="13">
    <source>
        <dbReference type="ARBA" id="ARBA00022884"/>
    </source>
</evidence>
<dbReference type="SUPFAM" id="SSF53098">
    <property type="entry name" value="Ribonuclease H-like"/>
    <property type="match status" value="1"/>
</dbReference>
<comment type="subcellular location">
    <subcellularLocation>
        <location evidence="3">Cytoplasm</location>
    </subcellularLocation>
    <subcellularLocation>
        <location evidence="2">Nucleus</location>
    </subcellularLocation>
</comment>
<keyword evidence="12" id="KW-0269">Exonuclease</keyword>
<dbReference type="Pfam" id="PF04857">
    <property type="entry name" value="CAF1"/>
    <property type="match status" value="1"/>
</dbReference>
<dbReference type="InterPro" id="IPR012337">
    <property type="entry name" value="RNaseH-like_sf"/>
</dbReference>
<reference evidence="19 20" key="1">
    <citation type="submission" date="2023-08" db="EMBL/GenBank/DDBJ databases">
        <title>A Necator americanus chromosomal reference genome.</title>
        <authorList>
            <person name="Ilik V."/>
            <person name="Petrzelkova K.J."/>
            <person name="Pardy F."/>
            <person name="Fuh T."/>
            <person name="Niatou-Singa F.S."/>
            <person name="Gouil Q."/>
            <person name="Baker L."/>
            <person name="Ritchie M.E."/>
            <person name="Jex A.R."/>
            <person name="Gazzola D."/>
            <person name="Li H."/>
            <person name="Toshio Fujiwara R."/>
            <person name="Zhan B."/>
            <person name="Aroian R.V."/>
            <person name="Pafco B."/>
            <person name="Schwarz E.M."/>
        </authorList>
    </citation>
    <scope>NUCLEOTIDE SEQUENCE [LARGE SCALE GENOMIC DNA]</scope>
    <source>
        <strain evidence="19 20">Aroian</strain>
        <tissue evidence="19">Whole animal</tissue>
    </source>
</reference>
<dbReference type="InterPro" id="IPR022755">
    <property type="entry name" value="Znf_C2H2_jaz"/>
</dbReference>
<dbReference type="Proteomes" id="UP001303046">
    <property type="component" value="Unassembled WGS sequence"/>
</dbReference>
<evidence type="ECO:0000256" key="16">
    <source>
        <dbReference type="ARBA" id="ARBA00023242"/>
    </source>
</evidence>
<feature type="compositionally biased region" description="Basic and acidic residues" evidence="17">
    <location>
        <begin position="364"/>
        <end position="377"/>
    </location>
</feature>
<evidence type="ECO:0000256" key="4">
    <source>
        <dbReference type="ARBA" id="ARBA00008372"/>
    </source>
</evidence>
<keyword evidence="13" id="KW-0694">RNA-binding</keyword>
<accession>A0ABR1DA03</accession>
<dbReference type="InterPro" id="IPR039637">
    <property type="entry name" value="CNOT7/CNOT8/Pop2"/>
</dbReference>
<keyword evidence="8" id="KW-0479">Metal-binding</keyword>
<dbReference type="Gene3D" id="3.30.160.60">
    <property type="entry name" value="Classic Zinc Finger"/>
    <property type="match status" value="1"/>
</dbReference>
<evidence type="ECO:0000256" key="14">
    <source>
        <dbReference type="ARBA" id="ARBA00023015"/>
    </source>
</evidence>
<evidence type="ECO:0000256" key="8">
    <source>
        <dbReference type="ARBA" id="ARBA00022723"/>
    </source>
</evidence>
<comment type="catalytic activity">
    <reaction evidence="1">
        <text>Exonucleolytic cleavage of poly(A) to 5'-AMP.</text>
        <dbReference type="EC" id="3.1.13.4"/>
    </reaction>
</comment>
<evidence type="ECO:0000259" key="18">
    <source>
        <dbReference type="PROSITE" id="PS00028"/>
    </source>
</evidence>
<evidence type="ECO:0000256" key="3">
    <source>
        <dbReference type="ARBA" id="ARBA00004496"/>
    </source>
</evidence>
<keyword evidence="9" id="KW-0863">Zinc-finger</keyword>
<dbReference type="InterPro" id="IPR013087">
    <property type="entry name" value="Znf_C2H2_type"/>
</dbReference>
<dbReference type="InterPro" id="IPR036236">
    <property type="entry name" value="Znf_C2H2_sf"/>
</dbReference>
<evidence type="ECO:0000256" key="1">
    <source>
        <dbReference type="ARBA" id="ARBA00001663"/>
    </source>
</evidence>
<evidence type="ECO:0000256" key="15">
    <source>
        <dbReference type="ARBA" id="ARBA00023163"/>
    </source>
</evidence>
<keyword evidence="7" id="KW-0540">Nuclease</keyword>
<keyword evidence="14" id="KW-0805">Transcription regulation</keyword>
<evidence type="ECO:0000256" key="7">
    <source>
        <dbReference type="ARBA" id="ARBA00022722"/>
    </source>
</evidence>
<dbReference type="SUPFAM" id="SSF57667">
    <property type="entry name" value="beta-beta-alpha zinc fingers"/>
    <property type="match status" value="1"/>
</dbReference>
<protein>
    <recommendedName>
        <fullName evidence="5">poly(A)-specific ribonuclease</fullName>
        <ecNumber evidence="5">3.1.13.4</ecNumber>
    </recommendedName>
</protein>
<comment type="similarity">
    <text evidence="4">Belongs to the CAF1 family.</text>
</comment>
<evidence type="ECO:0000256" key="9">
    <source>
        <dbReference type="ARBA" id="ARBA00022771"/>
    </source>
</evidence>
<keyword evidence="16" id="KW-0539">Nucleus</keyword>
<evidence type="ECO:0000256" key="2">
    <source>
        <dbReference type="ARBA" id="ARBA00004123"/>
    </source>
</evidence>
<sequence length="383" mass="43804">MRTLIEDYPFVAMDTEFPGVVATPLGTFKSKEDFNYQQVSCNVNMLKLIQVGFALVDEKGELPPTGDVWQFNFHFSLTDDMYSQESVEMLRAAGIDFNRLQNEGISMDIFGELLTTSGLIVDDRITWLTFSSGYDFGYLLKSITLGELPKEESQFFQFHRALFPRCYDIKLMLRMPGAFNTKLKGGLQEVLVADQLDVKRHGMRHQAGSDALLTAKTFFKIKQQFFNDNWDKVSRLVQGHLFGLGSSLSLSQSAHKLEDLDREKEVVAVRKDLDQIHEDLKPNKAAKLLRQEVDFDLPGDGQFYCIECERYFIDGKTRSDHRKSKLHKNRVRSLKEVPYSMKEAEAAAGHGTYKHVTLKSKLVPEEKMDDDIKKEKPDEAEDS</sequence>
<dbReference type="EC" id="3.1.13.4" evidence="5"/>
<feature type="domain" description="C2H2-type" evidence="18">
    <location>
        <begin position="305"/>
        <end position="327"/>
    </location>
</feature>
<keyword evidence="6" id="KW-0963">Cytoplasm</keyword>
<name>A0ABR1DA03_NECAM</name>
<evidence type="ECO:0000313" key="19">
    <source>
        <dbReference type="EMBL" id="KAK6747319.1"/>
    </source>
</evidence>
<dbReference type="EMBL" id="JAVFWL010000004">
    <property type="protein sequence ID" value="KAK6747319.1"/>
    <property type="molecule type" value="Genomic_DNA"/>
</dbReference>
<keyword evidence="15" id="KW-0804">Transcription</keyword>
<dbReference type="Pfam" id="PF12171">
    <property type="entry name" value="zf-C2H2_jaz"/>
    <property type="match status" value="1"/>
</dbReference>
<keyword evidence="11" id="KW-0862">Zinc</keyword>
<evidence type="ECO:0000256" key="5">
    <source>
        <dbReference type="ARBA" id="ARBA00012161"/>
    </source>
</evidence>
<evidence type="ECO:0000256" key="12">
    <source>
        <dbReference type="ARBA" id="ARBA00022839"/>
    </source>
</evidence>
<feature type="region of interest" description="Disordered" evidence="17">
    <location>
        <begin position="364"/>
        <end position="383"/>
    </location>
</feature>
<dbReference type="InterPro" id="IPR006941">
    <property type="entry name" value="RNase_CAF1"/>
</dbReference>
<evidence type="ECO:0000256" key="11">
    <source>
        <dbReference type="ARBA" id="ARBA00022833"/>
    </source>
</evidence>
<dbReference type="PANTHER" id="PTHR10797">
    <property type="entry name" value="CCR4-NOT TRANSCRIPTION COMPLEX SUBUNIT"/>
    <property type="match status" value="1"/>
</dbReference>
<evidence type="ECO:0000256" key="17">
    <source>
        <dbReference type="SAM" id="MobiDB-lite"/>
    </source>
</evidence>
<comment type="caution">
    <text evidence="19">The sequence shown here is derived from an EMBL/GenBank/DDBJ whole genome shotgun (WGS) entry which is preliminary data.</text>
</comment>